<feature type="transmembrane region" description="Helical" evidence="5">
    <location>
        <begin position="63"/>
        <end position="82"/>
    </location>
</feature>
<dbReference type="PROSITE" id="PS50887">
    <property type="entry name" value="GGDEF"/>
    <property type="match status" value="1"/>
</dbReference>
<feature type="transmembrane region" description="Helical" evidence="5">
    <location>
        <begin position="6"/>
        <end position="29"/>
    </location>
</feature>
<proteinExistence type="predicted"/>
<keyword evidence="5" id="KW-0472">Membrane</keyword>
<accession>A0A2I0CQ31</accession>
<dbReference type="GO" id="GO:0043709">
    <property type="term" value="P:cell adhesion involved in single-species biofilm formation"/>
    <property type="evidence" value="ECO:0007669"/>
    <property type="project" value="TreeGrafter"/>
</dbReference>
<reference evidence="10" key="4">
    <citation type="journal article" date="2019" name="Int. J. Syst. Evol. Microbiol.">
        <title>The Global Catalogue of Microorganisms (GCM) 10K type strain sequencing project: providing services to taxonomists for standard genome sequencing and annotation.</title>
        <authorList>
            <consortium name="The Broad Institute Genomics Platform"/>
            <consortium name="The Broad Institute Genome Sequencing Center for Infectious Disease"/>
            <person name="Wu L."/>
            <person name="Ma J."/>
        </authorList>
    </citation>
    <scope>NUCLEOTIDE SEQUENCE [LARGE SCALE GENOMIC DNA]</scope>
    <source>
        <strain evidence="10">CCM 8778</strain>
    </source>
</reference>
<feature type="transmembrane region" description="Helical" evidence="5">
    <location>
        <begin position="36"/>
        <end position="57"/>
    </location>
</feature>
<reference evidence="7" key="5">
    <citation type="submission" date="2024-05" db="EMBL/GenBank/DDBJ databases">
        <authorList>
            <person name="Sun Q."/>
            <person name="Sedlacek I."/>
        </authorList>
    </citation>
    <scope>NUCLEOTIDE SEQUENCE</scope>
    <source>
        <strain evidence="7">CCM 8778</strain>
    </source>
</reference>
<reference evidence="7" key="1">
    <citation type="journal article" date="2014" name="Int. J. Syst. Evol. Microbiol.">
        <title>Complete genome of a new Firmicutes species belonging to the dominant human colonic microbiota ('Ruminococcus bicirculans') reveals two chromosomes and a selective capacity to utilize plant glucans.</title>
        <authorList>
            <consortium name="NISC Comparative Sequencing Program"/>
            <person name="Wegmann U."/>
            <person name="Louis P."/>
            <person name="Goesmann A."/>
            <person name="Henrissat B."/>
            <person name="Duncan S.H."/>
            <person name="Flint H.J."/>
        </authorList>
    </citation>
    <scope>NUCLEOTIDE SEQUENCE</scope>
    <source>
        <strain evidence="7">CCM 8778</strain>
    </source>
</reference>
<comment type="subcellular location">
    <subcellularLocation>
        <location evidence="2">Cell inner membrane</location>
    </subcellularLocation>
</comment>
<comment type="catalytic activity">
    <reaction evidence="4">
        <text>2 GTP = 3',3'-c-di-GMP + 2 diphosphate</text>
        <dbReference type="Rhea" id="RHEA:24898"/>
        <dbReference type="ChEBI" id="CHEBI:33019"/>
        <dbReference type="ChEBI" id="CHEBI:37565"/>
        <dbReference type="ChEBI" id="CHEBI:58805"/>
        <dbReference type="EC" id="2.7.7.65"/>
    </reaction>
</comment>
<gene>
    <name evidence="8" type="ORF">CW360_08840</name>
    <name evidence="7" type="ORF">GCM10007363_00390</name>
</gene>
<dbReference type="Proteomes" id="UP000242861">
    <property type="component" value="Unassembled WGS sequence"/>
</dbReference>
<dbReference type="EMBL" id="PIYS01000015">
    <property type="protein sequence ID" value="PKF71248.1"/>
    <property type="molecule type" value="Genomic_DNA"/>
</dbReference>
<reference evidence="9" key="2">
    <citation type="submission" date="2017-12" db="EMBL/GenBank/DDBJ databases">
        <authorList>
            <person name="Yu X.-Y."/>
        </authorList>
    </citation>
    <scope>NUCLEOTIDE SEQUENCE [LARGE SCALE GENOMIC DNA]</scope>
    <source>
        <strain evidence="9">ZYSR67-Z</strain>
    </source>
</reference>
<feature type="transmembrane region" description="Helical" evidence="5">
    <location>
        <begin position="184"/>
        <end position="207"/>
    </location>
</feature>
<evidence type="ECO:0000313" key="9">
    <source>
        <dbReference type="Proteomes" id="UP000242861"/>
    </source>
</evidence>
<dbReference type="InterPro" id="IPR043128">
    <property type="entry name" value="Rev_trsase/Diguanyl_cyclase"/>
</dbReference>
<dbReference type="InterPro" id="IPR000160">
    <property type="entry name" value="GGDEF_dom"/>
</dbReference>
<evidence type="ECO:0000256" key="4">
    <source>
        <dbReference type="ARBA" id="ARBA00034247"/>
    </source>
</evidence>
<evidence type="ECO:0000313" key="10">
    <source>
        <dbReference type="Proteomes" id="UP000655550"/>
    </source>
</evidence>
<dbReference type="PANTHER" id="PTHR45138:SF9">
    <property type="entry name" value="DIGUANYLATE CYCLASE DGCM-RELATED"/>
    <property type="match status" value="1"/>
</dbReference>
<dbReference type="Pfam" id="PF00990">
    <property type="entry name" value="GGDEF"/>
    <property type="match status" value="1"/>
</dbReference>
<keyword evidence="10" id="KW-1185">Reference proteome</keyword>
<dbReference type="SUPFAM" id="SSF55073">
    <property type="entry name" value="Nucleotide cyclase"/>
    <property type="match status" value="1"/>
</dbReference>
<dbReference type="CDD" id="cd01949">
    <property type="entry name" value="GGDEF"/>
    <property type="match status" value="1"/>
</dbReference>
<dbReference type="NCBIfam" id="TIGR00254">
    <property type="entry name" value="GGDEF"/>
    <property type="match status" value="1"/>
</dbReference>
<comment type="caution">
    <text evidence="8">The sequence shown here is derived from an EMBL/GenBank/DDBJ whole genome shotgun (WGS) entry which is preliminary data.</text>
</comment>
<sequence>MSSLHIPSLLLANGSVVTLCGLLMLFSWWRGRTQPALLWNGCMLLLAAIGLVCNALRGLGFDWLPIIVGNMLLLFCAGMNWTVMRVLCGRAPRWPWLFSGALVWWLLCQWPAFYQNLSWRILAHTLLMSCFMLLAMRELWRARRKLQVSVLPALLLIGLHTLFYVMRMLISVQHTDRPLQENPLFPVLLVESMLYAVGIAFVVLAMVKEQIEQRYRLAAYSDPLTGIGNRRAFLDSGERLLGLCQRQQQPVALLLFDLDHFKAVNDRFGHSSGDKVLQAFSQGAQLQLRRGDVFGRIGGEEFACLIHGRLEDALQLAERMRQGFAEHCVEQHRHTVSVGVAASDQAGYDLERLLALADAALYRAKHAGRNRVMAHGADMPPQGVPSC</sequence>
<dbReference type="RefSeq" id="WP_093985528.1">
    <property type="nucleotide sequence ID" value="NZ_BMDE01000001.1"/>
</dbReference>
<feature type="transmembrane region" description="Helical" evidence="5">
    <location>
        <begin position="119"/>
        <end position="136"/>
    </location>
</feature>
<dbReference type="GO" id="GO:1902201">
    <property type="term" value="P:negative regulation of bacterial-type flagellum-dependent cell motility"/>
    <property type="evidence" value="ECO:0007669"/>
    <property type="project" value="TreeGrafter"/>
</dbReference>
<evidence type="ECO:0000256" key="2">
    <source>
        <dbReference type="ARBA" id="ARBA00004533"/>
    </source>
</evidence>
<evidence type="ECO:0000259" key="6">
    <source>
        <dbReference type="PROSITE" id="PS50887"/>
    </source>
</evidence>
<organism evidence="8 9">
    <name type="scientific">Pseudomonas fluvialis</name>
    <dbReference type="NCBI Taxonomy" id="1793966"/>
    <lineage>
        <taxon>Bacteria</taxon>
        <taxon>Pseudomonadati</taxon>
        <taxon>Pseudomonadota</taxon>
        <taxon>Gammaproteobacteria</taxon>
        <taxon>Pseudomonadales</taxon>
        <taxon>Pseudomonadaceae</taxon>
        <taxon>Pseudomonas</taxon>
    </lineage>
</organism>
<feature type="transmembrane region" description="Helical" evidence="5">
    <location>
        <begin position="94"/>
        <end position="113"/>
    </location>
</feature>
<dbReference type="EC" id="2.7.7.65" evidence="3"/>
<dbReference type="PANTHER" id="PTHR45138">
    <property type="entry name" value="REGULATORY COMPONENTS OF SENSORY TRANSDUCTION SYSTEM"/>
    <property type="match status" value="1"/>
</dbReference>
<evidence type="ECO:0000256" key="1">
    <source>
        <dbReference type="ARBA" id="ARBA00001946"/>
    </source>
</evidence>
<feature type="transmembrane region" description="Helical" evidence="5">
    <location>
        <begin position="148"/>
        <end position="172"/>
    </location>
</feature>
<comment type="cofactor">
    <cofactor evidence="1">
        <name>Mg(2+)</name>
        <dbReference type="ChEBI" id="CHEBI:18420"/>
    </cofactor>
</comment>
<protein>
    <recommendedName>
        <fullName evidence="3">diguanylate cyclase</fullName>
        <ecNumber evidence="3">2.7.7.65</ecNumber>
    </recommendedName>
</protein>
<evidence type="ECO:0000313" key="8">
    <source>
        <dbReference type="EMBL" id="PKF71248.1"/>
    </source>
</evidence>
<feature type="domain" description="GGDEF" evidence="6">
    <location>
        <begin position="249"/>
        <end position="377"/>
    </location>
</feature>
<dbReference type="InterPro" id="IPR050469">
    <property type="entry name" value="Diguanylate_Cyclase"/>
</dbReference>
<dbReference type="GO" id="GO:0005886">
    <property type="term" value="C:plasma membrane"/>
    <property type="evidence" value="ECO:0007669"/>
    <property type="project" value="UniProtKB-SubCell"/>
</dbReference>
<keyword evidence="5" id="KW-0812">Transmembrane</keyword>
<dbReference type="Gene3D" id="3.30.70.270">
    <property type="match status" value="1"/>
</dbReference>
<dbReference type="EMBL" id="BMDE01000001">
    <property type="protein sequence ID" value="GGH88216.1"/>
    <property type="molecule type" value="Genomic_DNA"/>
</dbReference>
<dbReference type="Proteomes" id="UP000655550">
    <property type="component" value="Unassembled WGS sequence"/>
</dbReference>
<dbReference type="FunFam" id="3.30.70.270:FF:000001">
    <property type="entry name" value="Diguanylate cyclase domain protein"/>
    <property type="match status" value="1"/>
</dbReference>
<evidence type="ECO:0000313" key="7">
    <source>
        <dbReference type="EMBL" id="GGH88216.1"/>
    </source>
</evidence>
<dbReference type="AlphaFoldDB" id="A0A2I0CQ31"/>
<dbReference type="GO" id="GO:0052621">
    <property type="term" value="F:diguanylate cyclase activity"/>
    <property type="evidence" value="ECO:0007669"/>
    <property type="project" value="UniProtKB-EC"/>
</dbReference>
<dbReference type="SMART" id="SM00267">
    <property type="entry name" value="GGDEF"/>
    <property type="match status" value="1"/>
</dbReference>
<evidence type="ECO:0000256" key="3">
    <source>
        <dbReference type="ARBA" id="ARBA00012528"/>
    </source>
</evidence>
<reference evidence="8" key="3">
    <citation type="submission" date="2017-12" db="EMBL/GenBank/DDBJ databases">
        <authorList>
            <person name="Hurst M.R.H."/>
        </authorList>
    </citation>
    <scope>NUCLEOTIDE SEQUENCE [LARGE SCALE GENOMIC DNA]</scope>
    <source>
        <strain evidence="8">ZYSR67-Z</strain>
    </source>
</reference>
<dbReference type="InterPro" id="IPR029787">
    <property type="entry name" value="Nucleotide_cyclase"/>
</dbReference>
<name>A0A2I0CQ31_9PSED</name>
<evidence type="ECO:0000256" key="5">
    <source>
        <dbReference type="SAM" id="Phobius"/>
    </source>
</evidence>
<keyword evidence="5" id="KW-1133">Transmembrane helix</keyword>